<evidence type="ECO:0000256" key="4">
    <source>
        <dbReference type="ARBA" id="ARBA00022676"/>
    </source>
</evidence>
<keyword evidence="10 11" id="KW-0325">Glycoprotein</keyword>
<keyword evidence="13" id="KW-1185">Reference proteome</keyword>
<reference evidence="12" key="1">
    <citation type="submission" date="2022-03" db="EMBL/GenBank/DDBJ databases">
        <authorList>
            <person name="Martin C."/>
        </authorList>
    </citation>
    <scope>NUCLEOTIDE SEQUENCE</scope>
</reference>
<dbReference type="CDD" id="cd00899">
    <property type="entry name" value="b4GalT"/>
    <property type="match status" value="1"/>
</dbReference>
<dbReference type="OrthoDB" id="10016069at2759"/>
<comment type="subcellular location">
    <subcellularLocation>
        <location evidence="1">Membrane</location>
        <topology evidence="1">Single-pass type II membrane protein</topology>
    </subcellularLocation>
</comment>
<dbReference type="Gene3D" id="3.90.550.10">
    <property type="entry name" value="Spore Coat Polysaccharide Biosynthesis Protein SpsA, Chain A"/>
    <property type="match status" value="1"/>
</dbReference>
<dbReference type="AlphaFoldDB" id="A0A8J1TR59"/>
<dbReference type="GO" id="GO:0008378">
    <property type="term" value="F:galactosyltransferase activity"/>
    <property type="evidence" value="ECO:0007669"/>
    <property type="project" value="TreeGrafter"/>
</dbReference>
<comment type="caution">
    <text evidence="12">The sequence shown here is derived from an EMBL/GenBank/DDBJ whole genome shotgun (WGS) entry which is preliminary data.</text>
</comment>
<keyword evidence="9 11" id="KW-0472">Membrane</keyword>
<comment type="similarity">
    <text evidence="3 11">Belongs to the glycosyltransferase 7 family.</text>
</comment>
<keyword evidence="7 11" id="KW-0735">Signal-anchor</keyword>
<evidence type="ECO:0000256" key="11">
    <source>
        <dbReference type="RuleBase" id="RU368121"/>
    </source>
</evidence>
<dbReference type="GO" id="GO:0005794">
    <property type="term" value="C:Golgi apparatus"/>
    <property type="evidence" value="ECO:0007669"/>
    <property type="project" value="TreeGrafter"/>
</dbReference>
<dbReference type="GO" id="GO:0006688">
    <property type="term" value="P:glycosphingolipid biosynthetic process"/>
    <property type="evidence" value="ECO:0007669"/>
    <property type="project" value="TreeGrafter"/>
</dbReference>
<evidence type="ECO:0000313" key="13">
    <source>
        <dbReference type="Proteomes" id="UP000749559"/>
    </source>
</evidence>
<evidence type="ECO:0000256" key="2">
    <source>
        <dbReference type="ARBA" id="ARBA00004922"/>
    </source>
</evidence>
<dbReference type="SUPFAM" id="SSF53448">
    <property type="entry name" value="Nucleotide-diphospho-sugar transferases"/>
    <property type="match status" value="1"/>
</dbReference>
<dbReference type="PANTHER" id="PTHR19300">
    <property type="entry name" value="BETA-1,4-GALACTOSYLTRANSFERASE"/>
    <property type="match status" value="1"/>
</dbReference>
<evidence type="ECO:0000256" key="6">
    <source>
        <dbReference type="ARBA" id="ARBA00022692"/>
    </source>
</evidence>
<keyword evidence="5 11" id="KW-0808">Transferase</keyword>
<dbReference type="Proteomes" id="UP000749559">
    <property type="component" value="Unassembled WGS sequence"/>
</dbReference>
<dbReference type="EMBL" id="CAIIXF020000007">
    <property type="protein sequence ID" value="CAH1789489.1"/>
    <property type="molecule type" value="Genomic_DNA"/>
</dbReference>
<evidence type="ECO:0000256" key="1">
    <source>
        <dbReference type="ARBA" id="ARBA00004606"/>
    </source>
</evidence>
<comment type="function">
    <text evidence="11">Catalyses the transfer of galactose onto proteins or lipids.</text>
</comment>
<dbReference type="InterPro" id="IPR027995">
    <property type="entry name" value="Galactosyl_T_N"/>
</dbReference>
<organism evidence="12 13">
    <name type="scientific">Owenia fusiformis</name>
    <name type="common">Polychaete worm</name>
    <dbReference type="NCBI Taxonomy" id="6347"/>
    <lineage>
        <taxon>Eukaryota</taxon>
        <taxon>Metazoa</taxon>
        <taxon>Spiralia</taxon>
        <taxon>Lophotrochozoa</taxon>
        <taxon>Annelida</taxon>
        <taxon>Polychaeta</taxon>
        <taxon>Sedentaria</taxon>
        <taxon>Canalipalpata</taxon>
        <taxon>Sabellida</taxon>
        <taxon>Oweniida</taxon>
        <taxon>Oweniidae</taxon>
        <taxon>Owenia</taxon>
    </lineage>
</organism>
<evidence type="ECO:0000256" key="3">
    <source>
        <dbReference type="ARBA" id="ARBA00005735"/>
    </source>
</evidence>
<evidence type="ECO:0000256" key="5">
    <source>
        <dbReference type="ARBA" id="ARBA00022679"/>
    </source>
</evidence>
<evidence type="ECO:0000256" key="10">
    <source>
        <dbReference type="ARBA" id="ARBA00023180"/>
    </source>
</evidence>
<protein>
    <recommendedName>
        <fullName evidence="11">Beta-1,4-galactosyltransferase</fullName>
        <ecNumber evidence="11">2.4.1.-</ecNumber>
    </recommendedName>
</protein>
<evidence type="ECO:0000313" key="12">
    <source>
        <dbReference type="EMBL" id="CAH1789489.1"/>
    </source>
</evidence>
<dbReference type="Pfam" id="PF13733">
    <property type="entry name" value="Glyco_transf_7N"/>
    <property type="match status" value="1"/>
</dbReference>
<feature type="transmembrane region" description="Helical" evidence="11">
    <location>
        <begin position="12"/>
        <end position="34"/>
    </location>
</feature>
<comment type="pathway">
    <text evidence="2 11">Protein modification; protein glycosylation.</text>
</comment>
<evidence type="ECO:0000256" key="9">
    <source>
        <dbReference type="ARBA" id="ARBA00023136"/>
    </source>
</evidence>
<keyword evidence="4 11" id="KW-0328">Glycosyltransferase</keyword>
<dbReference type="GO" id="GO:0005975">
    <property type="term" value="P:carbohydrate metabolic process"/>
    <property type="evidence" value="ECO:0007669"/>
    <property type="project" value="InterPro"/>
</dbReference>
<dbReference type="UniPathway" id="UPA00378"/>
<dbReference type="InterPro" id="IPR029044">
    <property type="entry name" value="Nucleotide-diphossugar_trans"/>
</dbReference>
<evidence type="ECO:0000256" key="8">
    <source>
        <dbReference type="ARBA" id="ARBA00022989"/>
    </source>
</evidence>
<dbReference type="Pfam" id="PF02709">
    <property type="entry name" value="Glyco_transf_7C"/>
    <property type="match status" value="1"/>
</dbReference>
<dbReference type="InterPro" id="IPR027791">
    <property type="entry name" value="Galactosyl_T_C"/>
</dbReference>
<keyword evidence="6 11" id="KW-0812">Transmembrane</keyword>
<dbReference type="PANTHER" id="PTHR19300:SF57">
    <property type="entry name" value="BETA-1,4-N-ACETYLGALACTOSAMINYLTRANSFERASE"/>
    <property type="match status" value="1"/>
</dbReference>
<dbReference type="GO" id="GO:0016020">
    <property type="term" value="C:membrane"/>
    <property type="evidence" value="ECO:0007669"/>
    <property type="project" value="UniProtKB-SubCell"/>
</dbReference>
<proteinExistence type="inferred from homology"/>
<evidence type="ECO:0000256" key="7">
    <source>
        <dbReference type="ARBA" id="ARBA00022968"/>
    </source>
</evidence>
<name>A0A8J1TR59_OWEFU</name>
<dbReference type="InterPro" id="IPR003859">
    <property type="entry name" value="Galactosyl_T"/>
</dbReference>
<dbReference type="EC" id="2.4.1.-" evidence="11"/>
<dbReference type="GO" id="GO:0033842">
    <property type="term" value="F:N-acetyl-beta-glucosaminyl-derivative 4-beta-N-acetylgalactosaminyltransferase activity"/>
    <property type="evidence" value="ECO:0007669"/>
    <property type="project" value="TreeGrafter"/>
</dbReference>
<sequence length="350" mass="40659">MVTLAHRLRRVAIVFASILGTAYIILVLIALLNYNPRVKIGMPIIVDDAELPGAGTRCKMDPDLGPVKVDIYTKPCMEELERMNPEIQAGGAWKPPNCQSWQKVAIVIPYRDRLGHLKILLRRLHPMLRKQQIAYRIFVVEQAGTDQFNRGRLMNIGYAEAMKEDNFDCFIFHDVDLIPEDDRNVYLCDDQARHLSSAIDEMRYHIMYYNYAGGVIALNRQNVLKVNGYSNDYWGWGNEDDDFSARTLAAGLMLTRPPEHIGRFKMVRHLKADRSNHGNSYFFTWRSRWKNDGINAIKELNYKVVEKTDLPVFTNISVDIGHPPDEKTWNERNKNQESVTMLWFLRFYYP</sequence>
<gene>
    <name evidence="12" type="ORF">OFUS_LOCUS14838</name>
</gene>
<accession>A0A8J1TR59</accession>
<dbReference type="PRINTS" id="PR02050">
    <property type="entry name" value="B14GALTRFASE"/>
</dbReference>
<keyword evidence="8 11" id="KW-1133">Transmembrane helix</keyword>